<dbReference type="InterPro" id="IPR018392">
    <property type="entry name" value="LysM"/>
</dbReference>
<evidence type="ECO:0000313" key="13">
    <source>
        <dbReference type="Proteomes" id="UP001556709"/>
    </source>
</evidence>
<dbReference type="PANTHER" id="PTHR30582:SF24">
    <property type="entry name" value="L,D-TRANSPEPTIDASE ERFK_SRFK-RELATED"/>
    <property type="match status" value="1"/>
</dbReference>
<reference evidence="12 13" key="1">
    <citation type="submission" date="2024-02" db="EMBL/GenBank/DDBJ databases">
        <title>New especies of Spiribacter isolated from saline water.</title>
        <authorList>
            <person name="Leon M.J."/>
            <person name="De La Haba R."/>
            <person name="Sanchez-Porro C."/>
            <person name="Ventosa A."/>
        </authorList>
    </citation>
    <scope>NUCLEOTIDE SEQUENCE [LARGE SCALE GENOMIC DNA]</scope>
    <source>
        <strain evidence="13">ag22IC6-390</strain>
    </source>
</reference>
<evidence type="ECO:0000256" key="3">
    <source>
        <dbReference type="ARBA" id="ARBA00022676"/>
    </source>
</evidence>
<evidence type="ECO:0000313" key="12">
    <source>
        <dbReference type="EMBL" id="MEX0469310.1"/>
    </source>
</evidence>
<gene>
    <name evidence="12" type="ORF">V6X73_06185</name>
</gene>
<feature type="active site" description="Proton donor/acceptor" evidence="9">
    <location>
        <position position="195"/>
    </location>
</feature>
<keyword evidence="7 9" id="KW-0573">Peptidoglycan synthesis</keyword>
<feature type="signal peptide" evidence="10">
    <location>
        <begin position="1"/>
        <end position="21"/>
    </location>
</feature>
<dbReference type="InterPro" id="IPR038063">
    <property type="entry name" value="Transpep_catalytic_dom"/>
</dbReference>
<dbReference type="CDD" id="cd16913">
    <property type="entry name" value="YkuD_like"/>
    <property type="match status" value="1"/>
</dbReference>
<evidence type="ECO:0000256" key="2">
    <source>
        <dbReference type="ARBA" id="ARBA00005992"/>
    </source>
</evidence>
<comment type="pathway">
    <text evidence="1 9">Cell wall biogenesis; peptidoglycan biosynthesis.</text>
</comment>
<evidence type="ECO:0000256" key="8">
    <source>
        <dbReference type="ARBA" id="ARBA00023316"/>
    </source>
</evidence>
<keyword evidence="6 9" id="KW-0133">Cell shape</keyword>
<keyword evidence="4" id="KW-0808">Transferase</keyword>
<evidence type="ECO:0000256" key="4">
    <source>
        <dbReference type="ARBA" id="ARBA00022679"/>
    </source>
</evidence>
<accession>A0ABV3TFM1</accession>
<dbReference type="Pfam" id="PF03734">
    <property type="entry name" value="YkuD"/>
    <property type="match status" value="1"/>
</dbReference>
<dbReference type="SUPFAM" id="SSF141523">
    <property type="entry name" value="L,D-transpeptidase catalytic domain-like"/>
    <property type="match status" value="1"/>
</dbReference>
<dbReference type="InterPro" id="IPR005490">
    <property type="entry name" value="LD_TPept_cat_dom"/>
</dbReference>
<dbReference type="PROSITE" id="PS52029">
    <property type="entry name" value="LD_TPASE"/>
    <property type="match status" value="1"/>
</dbReference>
<keyword evidence="5" id="KW-0378">Hydrolase</keyword>
<evidence type="ECO:0000256" key="10">
    <source>
        <dbReference type="SAM" id="SignalP"/>
    </source>
</evidence>
<evidence type="ECO:0000256" key="6">
    <source>
        <dbReference type="ARBA" id="ARBA00022960"/>
    </source>
</evidence>
<evidence type="ECO:0000259" key="11">
    <source>
        <dbReference type="PROSITE" id="PS52029"/>
    </source>
</evidence>
<dbReference type="Proteomes" id="UP001556709">
    <property type="component" value="Unassembled WGS sequence"/>
</dbReference>
<feature type="domain" description="L,D-TPase catalytic" evidence="11">
    <location>
        <begin position="94"/>
        <end position="235"/>
    </location>
</feature>
<protein>
    <submittedName>
        <fullName evidence="12">L,D-transpeptidase family protein</fullName>
    </submittedName>
</protein>
<dbReference type="EMBL" id="JBAKFM010000002">
    <property type="protein sequence ID" value="MEX0469310.1"/>
    <property type="molecule type" value="Genomic_DNA"/>
</dbReference>
<evidence type="ECO:0000256" key="5">
    <source>
        <dbReference type="ARBA" id="ARBA00022801"/>
    </source>
</evidence>
<keyword evidence="10" id="KW-0732">Signal</keyword>
<dbReference type="PANTHER" id="PTHR30582">
    <property type="entry name" value="L,D-TRANSPEPTIDASE"/>
    <property type="match status" value="1"/>
</dbReference>
<evidence type="ECO:0000256" key="7">
    <source>
        <dbReference type="ARBA" id="ARBA00022984"/>
    </source>
</evidence>
<keyword evidence="8 9" id="KW-0961">Cell wall biogenesis/degradation</keyword>
<dbReference type="RefSeq" id="WP_367958440.1">
    <property type="nucleotide sequence ID" value="NZ_JBAKFK010000002.1"/>
</dbReference>
<comment type="similarity">
    <text evidence="2">Belongs to the YkuD family.</text>
</comment>
<dbReference type="Gene3D" id="2.40.440.10">
    <property type="entry name" value="L,D-transpeptidase catalytic domain-like"/>
    <property type="match status" value="1"/>
</dbReference>
<dbReference type="CDD" id="cd00118">
    <property type="entry name" value="LysM"/>
    <property type="match status" value="1"/>
</dbReference>
<feature type="chain" id="PRO_5046161466" evidence="10">
    <location>
        <begin position="22"/>
        <end position="328"/>
    </location>
</feature>
<dbReference type="InterPro" id="IPR050979">
    <property type="entry name" value="LD-transpeptidase"/>
</dbReference>
<keyword evidence="3" id="KW-0328">Glycosyltransferase</keyword>
<proteinExistence type="inferred from homology"/>
<evidence type="ECO:0000256" key="9">
    <source>
        <dbReference type="PROSITE-ProRule" id="PRU01373"/>
    </source>
</evidence>
<evidence type="ECO:0000256" key="1">
    <source>
        <dbReference type="ARBA" id="ARBA00004752"/>
    </source>
</evidence>
<name>A0ABV3TFM1_9GAMM</name>
<keyword evidence="13" id="KW-1185">Reference proteome</keyword>
<organism evidence="12 13">
    <name type="scientific">Spiribacter pallidus</name>
    <dbReference type="NCBI Taxonomy" id="1987936"/>
    <lineage>
        <taxon>Bacteria</taxon>
        <taxon>Pseudomonadati</taxon>
        <taxon>Pseudomonadota</taxon>
        <taxon>Gammaproteobacteria</taxon>
        <taxon>Chromatiales</taxon>
        <taxon>Ectothiorhodospiraceae</taxon>
        <taxon>Spiribacter</taxon>
    </lineage>
</organism>
<feature type="active site" description="Nucleophile" evidence="9">
    <location>
        <position position="211"/>
    </location>
</feature>
<sequence length="328" mass="35595">MTLLRAVWISLGCLTAGAAQALTYPLPPPGSDVVGAVQQIEARESDTLLALGREYGIGYEEMRRANPGVDVWLPGEGTSITIPSRFVLPNAPREGVVINIPEMRLYHYPEPKKNQRPVVETYPISVGRMDWSTPLGVSRITEKTRNPYWFPPDSILEERAAQGRPLPEAVPPGPDNPLGRHKMRLSIPGGAYLIHGTNEPRGIGMRVTHGCIRMFPEDVESLFERLPEGTQVRIVNQPVKAGWLGGNLAIEAHPVLPADAENAYDPLSPPPLEAAVLAIAGVLDRGTGRVDNERLVDVVDQASGMPALVSRDDTRPLALEAMTARSGP</sequence>
<comment type="caution">
    <text evidence="12">The sequence shown here is derived from an EMBL/GenBank/DDBJ whole genome shotgun (WGS) entry which is preliminary data.</text>
</comment>